<sequence length="126" mass="13662">MWVICGLRKKFYEGGDGVREKFYEGSDGEREKAEGWTFFMVWQSVVEGVLQVGVAVGEGTVDVGGLWAEGEVGVAEGEGIMDVGGIWTKGEGMVDVVGRGYVREKTKEARVCGDKDSVWRPGYACG</sequence>
<name>A0ABQ9CJF4_9ROSI</name>
<protein>
    <submittedName>
        <fullName evidence="1">Uncharacterized protein</fullName>
    </submittedName>
</protein>
<dbReference type="Proteomes" id="UP001141253">
    <property type="component" value="Chromosome 5"/>
</dbReference>
<proteinExistence type="predicted"/>
<comment type="caution">
    <text evidence="1">The sequence shown here is derived from an EMBL/GenBank/DDBJ whole genome shotgun (WGS) entry which is preliminary data.</text>
</comment>
<organism evidence="1 2">
    <name type="scientific">Salix suchowensis</name>
    <dbReference type="NCBI Taxonomy" id="1278906"/>
    <lineage>
        <taxon>Eukaryota</taxon>
        <taxon>Viridiplantae</taxon>
        <taxon>Streptophyta</taxon>
        <taxon>Embryophyta</taxon>
        <taxon>Tracheophyta</taxon>
        <taxon>Spermatophyta</taxon>
        <taxon>Magnoliopsida</taxon>
        <taxon>eudicotyledons</taxon>
        <taxon>Gunneridae</taxon>
        <taxon>Pentapetalae</taxon>
        <taxon>rosids</taxon>
        <taxon>fabids</taxon>
        <taxon>Malpighiales</taxon>
        <taxon>Salicaceae</taxon>
        <taxon>Saliceae</taxon>
        <taxon>Salix</taxon>
    </lineage>
</organism>
<reference evidence="1" key="1">
    <citation type="submission" date="2022-10" db="EMBL/GenBank/DDBJ databases">
        <authorList>
            <person name="Hyden B.L."/>
            <person name="Feng K."/>
            <person name="Yates T."/>
            <person name="Jawdy S."/>
            <person name="Smart L.B."/>
            <person name="Muchero W."/>
        </authorList>
    </citation>
    <scope>NUCLEOTIDE SEQUENCE</scope>
    <source>
        <tissue evidence="1">Shoot tip</tissue>
    </source>
</reference>
<evidence type="ECO:0000313" key="1">
    <source>
        <dbReference type="EMBL" id="KAJ6398682.1"/>
    </source>
</evidence>
<evidence type="ECO:0000313" key="2">
    <source>
        <dbReference type="Proteomes" id="UP001141253"/>
    </source>
</evidence>
<reference evidence="1" key="2">
    <citation type="journal article" date="2023" name="Int. J. Mol. Sci.">
        <title>De Novo Assembly and Annotation of 11 Diverse Shrub Willow (Salix) Genomes Reveals Novel Gene Organization in Sex-Linked Regions.</title>
        <authorList>
            <person name="Hyden B."/>
            <person name="Feng K."/>
            <person name="Yates T.B."/>
            <person name="Jawdy S."/>
            <person name="Cereghino C."/>
            <person name="Smart L.B."/>
            <person name="Muchero W."/>
        </authorList>
    </citation>
    <scope>NUCLEOTIDE SEQUENCE</scope>
    <source>
        <tissue evidence="1">Shoot tip</tissue>
    </source>
</reference>
<accession>A0ABQ9CJF4</accession>
<dbReference type="EMBL" id="JAPFFI010000003">
    <property type="protein sequence ID" value="KAJ6398682.1"/>
    <property type="molecule type" value="Genomic_DNA"/>
</dbReference>
<keyword evidence="2" id="KW-1185">Reference proteome</keyword>
<gene>
    <name evidence="1" type="ORF">OIU77_019458</name>
</gene>